<sequence length="338" mass="33448">MQSRASSPGAAAPQARPADAPQRGRTALVLVARLPVPGKAKTRLAAGVGAESAADFYRQCAEHAFRQALSCPDVSPEVHCSEAAEAAAVAAWLRSAGCAMPVAPQLETPDFGARLLHALRLAAAGPGLPGGAATGCGADASAAAPAAAAASEAPPRAVVVAATDVPGLSPAALSAAAAALMTHDVVVGPAPDGGYYLIGLTAAALARPEAAALFGAGIPWSTAGVAAATRAAAAAAGLSVAPAGALPALRDIDTAQDLADWAREQERAQDRRRAEAKPALAGAGRRRCGRAARRRPLVLLRRAGGGAAHPLLPLARRLLESTFTGADACGFALAVGAV</sequence>
<dbReference type="STRING" id="307507.A0A2V0PET0"/>
<dbReference type="OrthoDB" id="2018156at2759"/>
<dbReference type="SUPFAM" id="SSF53448">
    <property type="entry name" value="Nucleotide-diphospho-sugar transferases"/>
    <property type="match status" value="1"/>
</dbReference>
<name>A0A2V0PET0_9CHLO</name>
<keyword evidence="3" id="KW-1185">Reference proteome</keyword>
<comment type="caution">
    <text evidence="2">The sequence shown here is derived from an EMBL/GenBank/DDBJ whole genome shotgun (WGS) entry which is preliminary data.</text>
</comment>
<feature type="region of interest" description="Disordered" evidence="1">
    <location>
        <begin position="1"/>
        <end position="23"/>
    </location>
</feature>
<dbReference type="InterPro" id="IPR029044">
    <property type="entry name" value="Nucleotide-diphossugar_trans"/>
</dbReference>
<proteinExistence type="predicted"/>
<feature type="region of interest" description="Disordered" evidence="1">
    <location>
        <begin position="264"/>
        <end position="288"/>
    </location>
</feature>
<dbReference type="PANTHER" id="PTHR36529">
    <property type="entry name" value="SLL1095 PROTEIN"/>
    <property type="match status" value="1"/>
</dbReference>
<dbReference type="EMBL" id="BDRX01000069">
    <property type="protein sequence ID" value="GBF95687.1"/>
    <property type="molecule type" value="Genomic_DNA"/>
</dbReference>
<organism evidence="2 3">
    <name type="scientific">Raphidocelis subcapitata</name>
    <dbReference type="NCBI Taxonomy" id="307507"/>
    <lineage>
        <taxon>Eukaryota</taxon>
        <taxon>Viridiplantae</taxon>
        <taxon>Chlorophyta</taxon>
        <taxon>core chlorophytes</taxon>
        <taxon>Chlorophyceae</taxon>
        <taxon>CS clade</taxon>
        <taxon>Sphaeropleales</taxon>
        <taxon>Selenastraceae</taxon>
        <taxon>Raphidocelis</taxon>
    </lineage>
</organism>
<evidence type="ECO:0000256" key="1">
    <source>
        <dbReference type="SAM" id="MobiDB-lite"/>
    </source>
</evidence>
<dbReference type="Pfam" id="PF09837">
    <property type="entry name" value="DUF2064"/>
    <property type="match status" value="1"/>
</dbReference>
<evidence type="ECO:0000313" key="3">
    <source>
        <dbReference type="Proteomes" id="UP000247498"/>
    </source>
</evidence>
<evidence type="ECO:0008006" key="4">
    <source>
        <dbReference type="Google" id="ProtNLM"/>
    </source>
</evidence>
<dbReference type="Proteomes" id="UP000247498">
    <property type="component" value="Unassembled WGS sequence"/>
</dbReference>
<dbReference type="InterPro" id="IPR018641">
    <property type="entry name" value="Trfase_1_rSAM/seldom-assoc"/>
</dbReference>
<feature type="compositionally biased region" description="Basic and acidic residues" evidence="1">
    <location>
        <begin position="264"/>
        <end position="276"/>
    </location>
</feature>
<reference evidence="2 3" key="1">
    <citation type="journal article" date="2018" name="Sci. Rep.">
        <title>Raphidocelis subcapitata (=Pseudokirchneriella subcapitata) provides an insight into genome evolution and environmental adaptations in the Sphaeropleales.</title>
        <authorList>
            <person name="Suzuki S."/>
            <person name="Yamaguchi H."/>
            <person name="Nakajima N."/>
            <person name="Kawachi M."/>
        </authorList>
    </citation>
    <scope>NUCLEOTIDE SEQUENCE [LARGE SCALE GENOMIC DNA]</scope>
    <source>
        <strain evidence="2 3">NIES-35</strain>
    </source>
</reference>
<dbReference type="InParanoid" id="A0A2V0PET0"/>
<protein>
    <recommendedName>
        <fullName evidence="4">Glycosyltransferase</fullName>
    </recommendedName>
</protein>
<dbReference type="Gene3D" id="3.90.550.10">
    <property type="entry name" value="Spore Coat Polysaccharide Biosynthesis Protein SpsA, Chain A"/>
    <property type="match status" value="1"/>
</dbReference>
<dbReference type="PANTHER" id="PTHR36529:SF1">
    <property type="entry name" value="GLYCOSYLTRANSFERASE"/>
    <property type="match status" value="1"/>
</dbReference>
<dbReference type="AlphaFoldDB" id="A0A2V0PET0"/>
<accession>A0A2V0PET0</accession>
<gene>
    <name evidence="2" type="ORF">Rsub_08669</name>
</gene>
<evidence type="ECO:0000313" key="2">
    <source>
        <dbReference type="EMBL" id="GBF95687.1"/>
    </source>
</evidence>